<feature type="transmembrane region" description="Helical" evidence="8">
    <location>
        <begin position="7"/>
        <end position="30"/>
    </location>
</feature>
<dbReference type="SUPFAM" id="SSF158472">
    <property type="entry name" value="HAMP domain-like"/>
    <property type="match status" value="1"/>
</dbReference>
<keyword evidence="6" id="KW-0418">Kinase</keyword>
<dbReference type="GO" id="GO:0004721">
    <property type="term" value="F:phosphoprotein phosphatase activity"/>
    <property type="evidence" value="ECO:0007669"/>
    <property type="project" value="TreeGrafter"/>
</dbReference>
<dbReference type="PANTHER" id="PTHR45453:SF1">
    <property type="entry name" value="PHOSPHATE REGULON SENSOR PROTEIN PHOR"/>
    <property type="match status" value="1"/>
</dbReference>
<evidence type="ECO:0000256" key="4">
    <source>
        <dbReference type="ARBA" id="ARBA00022553"/>
    </source>
</evidence>
<dbReference type="PRINTS" id="PR00344">
    <property type="entry name" value="BCTRLSENSOR"/>
</dbReference>
<dbReference type="Gene3D" id="3.30.565.10">
    <property type="entry name" value="Histidine kinase-like ATPase, C-terminal domain"/>
    <property type="match status" value="1"/>
</dbReference>
<dbReference type="PANTHER" id="PTHR45453">
    <property type="entry name" value="PHOSPHATE REGULON SENSOR PROTEIN PHOR"/>
    <property type="match status" value="1"/>
</dbReference>
<evidence type="ECO:0000256" key="1">
    <source>
        <dbReference type="ARBA" id="ARBA00000085"/>
    </source>
</evidence>
<dbReference type="InterPro" id="IPR003661">
    <property type="entry name" value="HisK_dim/P_dom"/>
</dbReference>
<dbReference type="PROSITE" id="PS50109">
    <property type="entry name" value="HIS_KIN"/>
    <property type="match status" value="1"/>
</dbReference>
<evidence type="ECO:0000313" key="12">
    <source>
        <dbReference type="Proteomes" id="UP000591071"/>
    </source>
</evidence>
<evidence type="ECO:0000256" key="7">
    <source>
        <dbReference type="ARBA" id="ARBA00023012"/>
    </source>
</evidence>
<accession>A0A848BRF1</accession>
<keyword evidence="8" id="KW-0812">Transmembrane</keyword>
<dbReference type="InterPro" id="IPR003594">
    <property type="entry name" value="HATPase_dom"/>
</dbReference>
<evidence type="ECO:0000256" key="6">
    <source>
        <dbReference type="ARBA" id="ARBA00022777"/>
    </source>
</evidence>
<keyword evidence="5" id="KW-0808">Transferase</keyword>
<protein>
    <recommendedName>
        <fullName evidence="3">histidine kinase</fullName>
        <ecNumber evidence="3">2.7.13.3</ecNumber>
    </recommendedName>
</protein>
<dbReference type="EC" id="2.7.13.3" evidence="3"/>
<dbReference type="SUPFAM" id="SSF55874">
    <property type="entry name" value="ATPase domain of HSP90 chaperone/DNA topoisomerase II/histidine kinase"/>
    <property type="match status" value="1"/>
</dbReference>
<dbReference type="InterPro" id="IPR036097">
    <property type="entry name" value="HisK_dim/P_sf"/>
</dbReference>
<dbReference type="Pfam" id="PF00512">
    <property type="entry name" value="HisKA"/>
    <property type="match status" value="1"/>
</dbReference>
<dbReference type="FunFam" id="3.30.565.10:FF:000006">
    <property type="entry name" value="Sensor histidine kinase WalK"/>
    <property type="match status" value="1"/>
</dbReference>
<comment type="catalytic activity">
    <reaction evidence="1">
        <text>ATP + protein L-histidine = ADP + protein N-phospho-L-histidine.</text>
        <dbReference type="EC" id="2.7.13.3"/>
    </reaction>
</comment>
<dbReference type="InterPro" id="IPR005467">
    <property type="entry name" value="His_kinase_dom"/>
</dbReference>
<dbReference type="GO" id="GO:0000155">
    <property type="term" value="F:phosphorelay sensor kinase activity"/>
    <property type="evidence" value="ECO:0007669"/>
    <property type="project" value="InterPro"/>
</dbReference>
<comment type="caution">
    <text evidence="11">The sequence shown here is derived from an EMBL/GenBank/DDBJ whole genome shotgun (WGS) entry which is preliminary data.</text>
</comment>
<sequence>MTNYYSLVFRLTGIIFFLFIMTIGILLFLVNYQMDAHFSHYLYNHSMEMGITSHGMAEEIYVSSVHRSLLWVGAVMTLLSVFISWIVIRWSIQPLQDLTEAVRHVEAGSFGETVLVDRQDEVGLLAQSFNAMSKKLQYNDTMRRHLFASIAHELRTPLAIIQGNLEGMIDNVIPADKKTFLSLEDEVLRVSRLVQDLRDLSLAEINELQLHCHPLQINDLLQQAASMLEPLFEEKQLQVRLSTDDEVPLLSLDKDRMNQVIYNLLNNAIRYVPCGGAVFIQSRLRRLKNGQRVEICIADSGPGISHQDVPHIFEYFYRAEKSRNRKSGGSGIGLALARQYVINQGGYIRVHSKEGKGTIFTICFPIL</sequence>
<dbReference type="InterPro" id="IPR003660">
    <property type="entry name" value="HAMP_dom"/>
</dbReference>
<feature type="domain" description="HAMP" evidence="10">
    <location>
        <begin position="89"/>
        <end position="141"/>
    </location>
</feature>
<evidence type="ECO:0000256" key="2">
    <source>
        <dbReference type="ARBA" id="ARBA00004370"/>
    </source>
</evidence>
<dbReference type="AlphaFoldDB" id="A0A848BRF1"/>
<evidence type="ECO:0000256" key="5">
    <source>
        <dbReference type="ARBA" id="ARBA00022679"/>
    </source>
</evidence>
<dbReference type="EMBL" id="JABAFG010000005">
    <property type="protein sequence ID" value="NME27835.1"/>
    <property type="molecule type" value="Genomic_DNA"/>
</dbReference>
<feature type="transmembrane region" description="Helical" evidence="8">
    <location>
        <begin position="69"/>
        <end position="88"/>
    </location>
</feature>
<dbReference type="GO" id="GO:0005886">
    <property type="term" value="C:plasma membrane"/>
    <property type="evidence" value="ECO:0007669"/>
    <property type="project" value="TreeGrafter"/>
</dbReference>
<dbReference type="SMART" id="SM00387">
    <property type="entry name" value="HATPase_c"/>
    <property type="match status" value="1"/>
</dbReference>
<dbReference type="SMART" id="SM00388">
    <property type="entry name" value="HisKA"/>
    <property type="match status" value="1"/>
</dbReference>
<keyword evidence="8" id="KW-1133">Transmembrane helix</keyword>
<dbReference type="Proteomes" id="UP000591071">
    <property type="component" value="Unassembled WGS sequence"/>
</dbReference>
<dbReference type="Gene3D" id="1.10.287.130">
    <property type="match status" value="1"/>
</dbReference>
<dbReference type="GO" id="GO:0016036">
    <property type="term" value="P:cellular response to phosphate starvation"/>
    <property type="evidence" value="ECO:0007669"/>
    <property type="project" value="TreeGrafter"/>
</dbReference>
<keyword evidence="8" id="KW-0472">Membrane</keyword>
<dbReference type="Pfam" id="PF02518">
    <property type="entry name" value="HATPase_c"/>
    <property type="match status" value="1"/>
</dbReference>
<dbReference type="InterPro" id="IPR036890">
    <property type="entry name" value="HATPase_C_sf"/>
</dbReference>
<evidence type="ECO:0000256" key="3">
    <source>
        <dbReference type="ARBA" id="ARBA00012438"/>
    </source>
</evidence>
<evidence type="ECO:0000313" key="11">
    <source>
        <dbReference type="EMBL" id="NME27835.1"/>
    </source>
</evidence>
<evidence type="ECO:0000256" key="8">
    <source>
        <dbReference type="SAM" id="Phobius"/>
    </source>
</evidence>
<evidence type="ECO:0000259" key="10">
    <source>
        <dbReference type="PROSITE" id="PS50885"/>
    </source>
</evidence>
<evidence type="ECO:0000259" key="9">
    <source>
        <dbReference type="PROSITE" id="PS50109"/>
    </source>
</evidence>
<keyword evidence="4" id="KW-0597">Phosphoprotein</keyword>
<reference evidence="11 12" key="1">
    <citation type="submission" date="2020-04" db="EMBL/GenBank/DDBJ databases">
        <authorList>
            <person name="Hitch T.C.A."/>
            <person name="Wylensek D."/>
            <person name="Clavel T."/>
        </authorList>
    </citation>
    <scope>NUCLEOTIDE SEQUENCE [LARGE SCALE GENOMIC DNA]</scope>
    <source>
        <strain evidence="11 12">Oil-RF-744-FAT-WT-6-1</strain>
    </source>
</reference>
<dbReference type="PROSITE" id="PS50885">
    <property type="entry name" value="HAMP"/>
    <property type="match status" value="1"/>
</dbReference>
<dbReference type="CDD" id="cd06225">
    <property type="entry name" value="HAMP"/>
    <property type="match status" value="1"/>
</dbReference>
<proteinExistence type="predicted"/>
<dbReference type="InterPro" id="IPR050351">
    <property type="entry name" value="BphY/WalK/GraS-like"/>
</dbReference>
<feature type="domain" description="Histidine kinase" evidence="9">
    <location>
        <begin position="149"/>
        <end position="367"/>
    </location>
</feature>
<name>A0A848BRF1_9FIRM</name>
<dbReference type="Gene3D" id="6.10.340.10">
    <property type="match status" value="1"/>
</dbReference>
<dbReference type="SMART" id="SM00304">
    <property type="entry name" value="HAMP"/>
    <property type="match status" value="1"/>
</dbReference>
<comment type="subcellular location">
    <subcellularLocation>
        <location evidence="2">Membrane</location>
    </subcellularLocation>
</comment>
<gene>
    <name evidence="11" type="ORF">HF872_04250</name>
</gene>
<organism evidence="11 12">
    <name type="scientific">Megasphaera hexanoica</name>
    <dbReference type="NCBI Taxonomy" id="1675036"/>
    <lineage>
        <taxon>Bacteria</taxon>
        <taxon>Bacillati</taxon>
        <taxon>Bacillota</taxon>
        <taxon>Negativicutes</taxon>
        <taxon>Veillonellales</taxon>
        <taxon>Veillonellaceae</taxon>
        <taxon>Megasphaera</taxon>
    </lineage>
</organism>
<dbReference type="CDD" id="cd00082">
    <property type="entry name" value="HisKA"/>
    <property type="match status" value="1"/>
</dbReference>
<keyword evidence="7" id="KW-0902">Two-component regulatory system</keyword>
<dbReference type="InterPro" id="IPR004358">
    <property type="entry name" value="Sig_transdc_His_kin-like_C"/>
</dbReference>
<dbReference type="RefSeq" id="WP_059076247.1">
    <property type="nucleotide sequence ID" value="NZ_JABAFG010000005.1"/>
</dbReference>
<dbReference type="Pfam" id="PF00672">
    <property type="entry name" value="HAMP"/>
    <property type="match status" value="1"/>
</dbReference>
<dbReference type="SUPFAM" id="SSF47384">
    <property type="entry name" value="Homodimeric domain of signal transducing histidine kinase"/>
    <property type="match status" value="1"/>
</dbReference>